<name>A0A2N9WSD6_9NEIS</name>
<reference evidence="1 2" key="1">
    <citation type="journal article" date="2017" name="MBio">
        <title>Type VI secretion-mediated competition in the bee gut microbiome.</title>
        <authorList>
            <person name="Steele M.I."/>
            <person name="Kwong W.K."/>
            <person name="Powell J.E."/>
            <person name="Whiteley M."/>
            <person name="Moran N.A."/>
        </authorList>
    </citation>
    <scope>NUCLEOTIDE SEQUENCE [LARGE SCALE GENOMIC DNA]</scope>
    <source>
        <strain evidence="1 2">App2-2</strain>
    </source>
</reference>
<dbReference type="AlphaFoldDB" id="A0A2N9WSD6"/>
<evidence type="ECO:0000313" key="1">
    <source>
        <dbReference type="EMBL" id="PIT13705.1"/>
    </source>
</evidence>
<gene>
    <name evidence="1" type="ORF">BGI32_08865</name>
</gene>
<organism evidence="1 2">
    <name type="scientific">Snodgrassella alvi</name>
    <dbReference type="NCBI Taxonomy" id="1196083"/>
    <lineage>
        <taxon>Bacteria</taxon>
        <taxon>Pseudomonadati</taxon>
        <taxon>Pseudomonadota</taxon>
        <taxon>Betaproteobacteria</taxon>
        <taxon>Neisseriales</taxon>
        <taxon>Neisseriaceae</taxon>
        <taxon>Snodgrassella</taxon>
    </lineage>
</organism>
<dbReference type="EMBL" id="MDVB01000095">
    <property type="protein sequence ID" value="PIT13705.1"/>
    <property type="molecule type" value="Genomic_DNA"/>
</dbReference>
<protein>
    <submittedName>
        <fullName evidence="1">Uncharacterized protein</fullName>
    </submittedName>
</protein>
<accession>A0A2N9WSD6</accession>
<dbReference type="Proteomes" id="UP000231293">
    <property type="component" value="Unassembled WGS sequence"/>
</dbReference>
<dbReference type="GeneID" id="29850430"/>
<sequence>MEMLNIDIIDIINNGSFLKCLPSLKRDIFFHCCQIETMKSATLYTAKIGFFDIEIGIYKKEYNDYEIINLSDDKKDSNYIAIHDMHGIMTMNFNNILQSNIIQLLPEYKVNHINNIEQMEICFCSGSTIIYQDTDLPPAIISNTLKSPIL</sequence>
<dbReference type="RefSeq" id="WP_025315300.1">
    <property type="nucleotide sequence ID" value="NZ_CP160070.2"/>
</dbReference>
<proteinExistence type="predicted"/>
<evidence type="ECO:0000313" key="2">
    <source>
        <dbReference type="Proteomes" id="UP000231293"/>
    </source>
</evidence>
<comment type="caution">
    <text evidence="1">The sequence shown here is derived from an EMBL/GenBank/DDBJ whole genome shotgun (WGS) entry which is preliminary data.</text>
</comment>